<dbReference type="PANTHER" id="PTHR43277:SF3">
    <property type="entry name" value="DECARBOXYLASE, PUTATIVE-RELATED"/>
    <property type="match status" value="1"/>
</dbReference>
<name>A0A8X8ICJ8_CALTT</name>
<feature type="domain" description="Orn/Lys/Arg decarboxylase C-terminal" evidence="4">
    <location>
        <begin position="147"/>
        <end position="203"/>
    </location>
</feature>
<dbReference type="AlphaFoldDB" id="A0A8X8ICJ8"/>
<sequence length="220" mass="24217">MTRTDWEQALAAVQELHSGIRALGNYLISSGTGREQDPFKLVIQPVFGLSGFQLQEALRQHGIEVELADPYNVCLTLPLVPHPDWNNRLLQALSSIAKEAGHLQREKGRPGKTPLGHQPGEKGAGADMAELFNQAEPAPIPMRVYRAQEKEHVPLSQAVGRQAAEMITPYPPGIPLLIPGEVIKEEHVSHILRLNQAGAYFPGKQGREWPSVAVVKKNEK</sequence>
<dbReference type="PANTHER" id="PTHR43277">
    <property type="entry name" value="ARGININE DECARBOXYLASE"/>
    <property type="match status" value="1"/>
</dbReference>
<keyword evidence="6" id="KW-1185">Reference proteome</keyword>
<proteinExistence type="predicted"/>
<dbReference type="InterPro" id="IPR008286">
    <property type="entry name" value="Prn/Lys/Arg_de-COase_C"/>
</dbReference>
<dbReference type="InterPro" id="IPR036633">
    <property type="entry name" value="Prn/Lys/Arg_de-COase_C_sf"/>
</dbReference>
<evidence type="ECO:0000256" key="3">
    <source>
        <dbReference type="SAM" id="MobiDB-lite"/>
    </source>
</evidence>
<keyword evidence="2" id="KW-0663">Pyridoxal phosphate</keyword>
<dbReference type="Gene3D" id="3.90.1150.150">
    <property type="match status" value="1"/>
</dbReference>
<dbReference type="EMBL" id="CP082237">
    <property type="protein sequence ID" value="QZT35264.1"/>
    <property type="molecule type" value="Genomic_DNA"/>
</dbReference>
<dbReference type="GO" id="GO:0003824">
    <property type="term" value="F:catalytic activity"/>
    <property type="evidence" value="ECO:0007669"/>
    <property type="project" value="InterPro"/>
</dbReference>
<dbReference type="KEGG" id="cthu:HUR95_02670"/>
<feature type="region of interest" description="Disordered" evidence="3">
    <location>
        <begin position="100"/>
        <end position="124"/>
    </location>
</feature>
<gene>
    <name evidence="5" type="ORF">HUR95_02670</name>
</gene>
<feature type="compositionally biased region" description="Basic and acidic residues" evidence="3">
    <location>
        <begin position="100"/>
        <end position="109"/>
    </location>
</feature>
<protein>
    <recommendedName>
        <fullName evidence="4">Orn/Lys/Arg decarboxylase C-terminal domain-containing protein</fullName>
    </recommendedName>
</protein>
<evidence type="ECO:0000256" key="2">
    <source>
        <dbReference type="ARBA" id="ARBA00022898"/>
    </source>
</evidence>
<dbReference type="Pfam" id="PF03711">
    <property type="entry name" value="OKR_DC_1_C"/>
    <property type="match status" value="1"/>
</dbReference>
<dbReference type="InterPro" id="IPR052357">
    <property type="entry name" value="Orn_Lys_Arg_decarboxylase-I"/>
</dbReference>
<reference evidence="5 6" key="1">
    <citation type="journal article" date="2020" name="Extremophiles">
        <title>Genomic analysis of Caldalkalibacillus thermarum TA2.A1 reveals aerobic alkaliphilic metabolism and evolutionary hallmarks linking alkaliphilic bacteria and plant life.</title>
        <authorList>
            <person name="de Jong S.I."/>
            <person name="van den Broek M.A."/>
            <person name="Merkel A.Y."/>
            <person name="de la Torre Cortes P."/>
            <person name="Kalamorz F."/>
            <person name="Cook G.M."/>
            <person name="van Loosdrecht M.C.M."/>
            <person name="McMillan D.G.G."/>
        </authorList>
    </citation>
    <scope>NUCLEOTIDE SEQUENCE [LARGE SCALE GENOMIC DNA]</scope>
    <source>
        <strain evidence="5 6">TA2.A1</strain>
    </source>
</reference>
<comment type="cofactor">
    <cofactor evidence="1">
        <name>pyridoxal 5'-phosphate</name>
        <dbReference type="ChEBI" id="CHEBI:597326"/>
    </cofactor>
</comment>
<evidence type="ECO:0000256" key="1">
    <source>
        <dbReference type="ARBA" id="ARBA00001933"/>
    </source>
</evidence>
<dbReference type="Gene3D" id="3.90.100.10">
    <property type="entry name" value="Orn/Lys/Arg decarboxylase, C-terminal domain"/>
    <property type="match status" value="1"/>
</dbReference>
<evidence type="ECO:0000313" key="6">
    <source>
        <dbReference type="Proteomes" id="UP000825179"/>
    </source>
</evidence>
<dbReference type="Proteomes" id="UP000825179">
    <property type="component" value="Chromosome"/>
</dbReference>
<organism evidence="5 6">
    <name type="scientific">Caldalkalibacillus thermarum (strain TA2.A1)</name>
    <dbReference type="NCBI Taxonomy" id="986075"/>
    <lineage>
        <taxon>Bacteria</taxon>
        <taxon>Bacillati</taxon>
        <taxon>Bacillota</taxon>
        <taxon>Bacilli</taxon>
        <taxon>Bacillales</taxon>
        <taxon>Bacillaceae</taxon>
        <taxon>Caldalkalibacillus</taxon>
    </lineage>
</organism>
<dbReference type="SUPFAM" id="SSF55904">
    <property type="entry name" value="Ornithine decarboxylase C-terminal domain"/>
    <property type="match status" value="1"/>
</dbReference>
<evidence type="ECO:0000259" key="4">
    <source>
        <dbReference type="Pfam" id="PF03711"/>
    </source>
</evidence>
<accession>A0A8X8ICJ8</accession>
<evidence type="ECO:0000313" key="5">
    <source>
        <dbReference type="EMBL" id="QZT35264.1"/>
    </source>
</evidence>